<sequence length="126" mass="14334">MSQSPLHHLLRLSALPPPSSAEEEEEMLKTLESQIHFVKKVQGIDTTGITPLRSISDESEEAQEENKISLKTLEASLKQERYIGRSRRIQRTRSERPTNPDDEVWDGDALKPASKTMGRYFVVRSS</sequence>
<dbReference type="EMBL" id="GG692429">
    <property type="protein sequence ID" value="EER39339.1"/>
    <property type="molecule type" value="Genomic_DNA"/>
</dbReference>
<dbReference type="InterPro" id="IPR003837">
    <property type="entry name" value="GatC"/>
</dbReference>
<evidence type="ECO:0000256" key="1">
    <source>
        <dbReference type="SAM" id="MobiDB-lite"/>
    </source>
</evidence>
<dbReference type="HOGENOM" id="CLU_085810_0_1_1"/>
<dbReference type="GO" id="GO:0030956">
    <property type="term" value="C:glutamyl-tRNA(Gln) amidotransferase complex"/>
    <property type="evidence" value="ECO:0007669"/>
    <property type="project" value="TreeGrafter"/>
</dbReference>
<dbReference type="PANTHER" id="PTHR15004:SF0">
    <property type="entry name" value="GLUTAMYL-TRNA(GLN) AMIDOTRANSFERASE SUBUNIT C, MITOCHONDRIAL"/>
    <property type="match status" value="1"/>
</dbReference>
<feature type="region of interest" description="Disordered" evidence="1">
    <location>
        <begin position="87"/>
        <end position="110"/>
    </location>
</feature>
<name>C6HJR3_AJECH</name>
<dbReference type="OrthoDB" id="5522061at2759"/>
<organism evidence="3 4">
    <name type="scientific">Ajellomyces capsulatus (strain H143)</name>
    <name type="common">Darling's disease fungus</name>
    <name type="synonym">Histoplasma capsulatum</name>
    <dbReference type="NCBI Taxonomy" id="544712"/>
    <lineage>
        <taxon>Eukaryota</taxon>
        <taxon>Fungi</taxon>
        <taxon>Dikarya</taxon>
        <taxon>Ascomycota</taxon>
        <taxon>Pezizomycotina</taxon>
        <taxon>Eurotiomycetes</taxon>
        <taxon>Eurotiomycetidae</taxon>
        <taxon>Onygenales</taxon>
        <taxon>Ajellomycetaceae</taxon>
        <taxon>Histoplasma</taxon>
    </lineage>
</organism>
<feature type="region of interest" description="Disordered" evidence="1">
    <location>
        <begin position="1"/>
        <end position="24"/>
    </location>
</feature>
<gene>
    <name evidence="3" type="ORF">HCDG_06444</name>
</gene>
<dbReference type="PANTHER" id="PTHR15004">
    <property type="entry name" value="GLUTAMYL-TRNA(GLN) AMIDOTRANSFERASE SUBUNIT C, MITOCHONDRIAL"/>
    <property type="match status" value="1"/>
</dbReference>
<dbReference type="VEuPathDB" id="FungiDB:HCDG_06444"/>
<dbReference type="GO" id="GO:0006450">
    <property type="term" value="P:regulation of translational fidelity"/>
    <property type="evidence" value="ECO:0007669"/>
    <property type="project" value="InterPro"/>
</dbReference>
<accession>C6HJR3</accession>
<dbReference type="Proteomes" id="UP000002624">
    <property type="component" value="Unassembled WGS sequence"/>
</dbReference>
<protein>
    <recommendedName>
        <fullName evidence="2">Glutamyl-tRNA amidotransferase complex subunit Gta3 domain-containing protein</fullName>
    </recommendedName>
</protein>
<dbReference type="InterPro" id="IPR049545">
    <property type="entry name" value="Gta3_dom"/>
</dbReference>
<proteinExistence type="predicted"/>
<evidence type="ECO:0000313" key="4">
    <source>
        <dbReference type="Proteomes" id="UP000002624"/>
    </source>
</evidence>
<dbReference type="OMA" id="QANNSHG"/>
<reference evidence="4" key="1">
    <citation type="submission" date="2009-05" db="EMBL/GenBank/DDBJ databases">
        <title>The genome sequence of Ajellomyces capsulatus strain H143.</title>
        <authorList>
            <person name="Champion M."/>
            <person name="Cuomo C.A."/>
            <person name="Ma L.-J."/>
            <person name="Henn M.R."/>
            <person name="Sil A."/>
            <person name="Goldman B."/>
            <person name="Young S.K."/>
            <person name="Kodira C.D."/>
            <person name="Zeng Q."/>
            <person name="Koehrsen M."/>
            <person name="Alvarado L."/>
            <person name="Berlin A.M."/>
            <person name="Borenstein D."/>
            <person name="Chen Z."/>
            <person name="Engels R."/>
            <person name="Freedman E."/>
            <person name="Gellesch M."/>
            <person name="Goldberg J."/>
            <person name="Griggs A."/>
            <person name="Gujja S."/>
            <person name="Heiman D.I."/>
            <person name="Hepburn T.A."/>
            <person name="Howarth C."/>
            <person name="Jen D."/>
            <person name="Larson L."/>
            <person name="Lewis B."/>
            <person name="Mehta T."/>
            <person name="Park D."/>
            <person name="Pearson M."/>
            <person name="Roberts A."/>
            <person name="Saif S."/>
            <person name="Shea T.D."/>
            <person name="Shenoy N."/>
            <person name="Sisk P."/>
            <person name="Stolte C."/>
            <person name="Sykes S."/>
            <person name="Walk T."/>
            <person name="White J."/>
            <person name="Yandava C."/>
            <person name="Klein B."/>
            <person name="McEwen J.G."/>
            <person name="Puccia R."/>
            <person name="Goldman G.H."/>
            <person name="Felipe M.S."/>
            <person name="Nino-Vega G."/>
            <person name="San-Blas G."/>
            <person name="Taylor J.W."/>
            <person name="Mendoza L."/>
            <person name="Galagan J.E."/>
            <person name="Nusbaum C."/>
            <person name="Birren B.W."/>
        </authorList>
    </citation>
    <scope>NUCLEOTIDE SEQUENCE [LARGE SCALE GENOMIC DNA]</scope>
    <source>
        <strain evidence="4">H143</strain>
    </source>
</reference>
<dbReference type="InterPro" id="IPR036113">
    <property type="entry name" value="Asp/Glu-ADT_sf_sub_c"/>
</dbReference>
<dbReference type="SUPFAM" id="SSF141000">
    <property type="entry name" value="Glu-tRNAGln amidotransferase C subunit"/>
    <property type="match status" value="1"/>
</dbReference>
<dbReference type="GO" id="GO:0032543">
    <property type="term" value="P:mitochondrial translation"/>
    <property type="evidence" value="ECO:0007669"/>
    <property type="project" value="TreeGrafter"/>
</dbReference>
<feature type="compositionally biased region" description="Low complexity" evidence="1">
    <location>
        <begin position="1"/>
        <end position="14"/>
    </location>
</feature>
<dbReference type="Pfam" id="PF20978">
    <property type="entry name" value="Gta3"/>
    <property type="match status" value="1"/>
</dbReference>
<dbReference type="AlphaFoldDB" id="C6HJR3"/>
<dbReference type="GO" id="GO:0070681">
    <property type="term" value="P:glutaminyl-tRNAGln biosynthesis via transamidation"/>
    <property type="evidence" value="ECO:0007669"/>
    <property type="project" value="TreeGrafter"/>
</dbReference>
<feature type="domain" description="Glutamyl-tRNA amidotransferase complex subunit Gta3" evidence="2">
    <location>
        <begin position="1"/>
        <end position="52"/>
    </location>
</feature>
<evidence type="ECO:0000313" key="3">
    <source>
        <dbReference type="EMBL" id="EER39339.1"/>
    </source>
</evidence>
<dbReference type="GO" id="GO:0005739">
    <property type="term" value="C:mitochondrion"/>
    <property type="evidence" value="ECO:0007669"/>
    <property type="project" value="TreeGrafter"/>
</dbReference>
<evidence type="ECO:0000259" key="2">
    <source>
        <dbReference type="Pfam" id="PF20978"/>
    </source>
</evidence>